<reference evidence="1 2" key="1">
    <citation type="journal article" date="2013" name="Genome Biol.">
        <title>The genome sequence of the most widely cultivated cacao type and its use to identify candidate genes regulating pod color.</title>
        <authorList>
            <person name="Motamayor J.C."/>
            <person name="Mockaitis K."/>
            <person name="Schmutz J."/>
            <person name="Haiminen N."/>
            <person name="Iii D.L."/>
            <person name="Cornejo O."/>
            <person name="Findley S.D."/>
            <person name="Zheng P."/>
            <person name="Utro F."/>
            <person name="Royaert S."/>
            <person name="Saski C."/>
            <person name="Jenkins J."/>
            <person name="Podicheti R."/>
            <person name="Zhao M."/>
            <person name="Scheffler B.E."/>
            <person name="Stack J.C."/>
            <person name="Feltus F.A."/>
            <person name="Mustiga G.M."/>
            <person name="Amores F."/>
            <person name="Phillips W."/>
            <person name="Marelli J.P."/>
            <person name="May G.D."/>
            <person name="Shapiro H."/>
            <person name="Ma J."/>
            <person name="Bustamante C.D."/>
            <person name="Schnell R.J."/>
            <person name="Main D."/>
            <person name="Gilbert D."/>
            <person name="Parida L."/>
            <person name="Kuhn D.N."/>
        </authorList>
    </citation>
    <scope>NUCLEOTIDE SEQUENCE [LARGE SCALE GENOMIC DNA]</scope>
    <source>
        <strain evidence="2">cv. Matina 1-6</strain>
    </source>
</reference>
<sequence length="151" mass="17256">MINTLSDETNDALSTLQYEIRELKTQVNLLVITVGNASGRSRDRGEMAKVSKPKRYEGVRNAKELENFLFDMEQYFRAVCTESEEDKMAMASMYLTRDAKLWWCSKFINAFSVICIANVETPPPHTIVKEAKEKPARMGSIRFLSTLQALH</sequence>
<evidence type="ECO:0000313" key="2">
    <source>
        <dbReference type="Proteomes" id="UP000026915"/>
    </source>
</evidence>
<dbReference type="eggNOG" id="ENOG502SBJA">
    <property type="taxonomic scope" value="Eukaryota"/>
</dbReference>
<dbReference type="OMA" id="CIANVET"/>
<dbReference type="STRING" id="3641.A0A061EV17"/>
<accession>A0A061EV17</accession>
<name>A0A061EV17_THECC</name>
<evidence type="ECO:0008006" key="3">
    <source>
        <dbReference type="Google" id="ProtNLM"/>
    </source>
</evidence>
<organism evidence="1 2">
    <name type="scientific">Theobroma cacao</name>
    <name type="common">Cacao</name>
    <name type="synonym">Cocoa</name>
    <dbReference type="NCBI Taxonomy" id="3641"/>
    <lineage>
        <taxon>Eukaryota</taxon>
        <taxon>Viridiplantae</taxon>
        <taxon>Streptophyta</taxon>
        <taxon>Embryophyta</taxon>
        <taxon>Tracheophyta</taxon>
        <taxon>Spermatophyta</taxon>
        <taxon>Magnoliopsida</taxon>
        <taxon>eudicotyledons</taxon>
        <taxon>Gunneridae</taxon>
        <taxon>Pentapetalae</taxon>
        <taxon>rosids</taxon>
        <taxon>malvids</taxon>
        <taxon>Malvales</taxon>
        <taxon>Malvaceae</taxon>
        <taxon>Byttnerioideae</taxon>
        <taxon>Theobroma</taxon>
    </lineage>
</organism>
<dbReference type="InParanoid" id="A0A061EV17"/>
<dbReference type="Proteomes" id="UP000026915">
    <property type="component" value="Chromosome 5"/>
</dbReference>
<gene>
    <name evidence="1" type="ORF">TCM_022987</name>
</gene>
<keyword evidence="2" id="KW-1185">Reference proteome</keyword>
<protein>
    <recommendedName>
        <fullName evidence="3">Senescence-specific cysteine protease sag39</fullName>
    </recommendedName>
</protein>
<evidence type="ECO:0000313" key="1">
    <source>
        <dbReference type="EMBL" id="EOY08508.1"/>
    </source>
</evidence>
<dbReference type="HOGENOM" id="CLU_1734762_0_0_1"/>
<dbReference type="EMBL" id="CM001883">
    <property type="protein sequence ID" value="EOY08508.1"/>
    <property type="molecule type" value="Genomic_DNA"/>
</dbReference>
<dbReference type="AlphaFoldDB" id="A0A061EV17"/>
<dbReference type="Gramene" id="EOY08508">
    <property type="protein sequence ID" value="EOY08508"/>
    <property type="gene ID" value="TCM_022987"/>
</dbReference>
<proteinExistence type="predicted"/>